<comment type="caution">
    <text evidence="2">The sequence shown here is derived from an EMBL/GenBank/DDBJ whole genome shotgun (WGS) entry which is preliminary data.</text>
</comment>
<keyword evidence="3" id="KW-1185">Reference proteome</keyword>
<dbReference type="Proteomes" id="UP001430356">
    <property type="component" value="Unassembled WGS sequence"/>
</dbReference>
<protein>
    <recommendedName>
        <fullName evidence="4">BAG domain-containing protein</fullName>
    </recommendedName>
</protein>
<evidence type="ECO:0000256" key="1">
    <source>
        <dbReference type="SAM" id="MobiDB-lite"/>
    </source>
</evidence>
<feature type="compositionally biased region" description="Low complexity" evidence="1">
    <location>
        <begin position="16"/>
        <end position="25"/>
    </location>
</feature>
<organism evidence="2 3">
    <name type="scientific">Novymonas esmeraldas</name>
    <dbReference type="NCBI Taxonomy" id="1808958"/>
    <lineage>
        <taxon>Eukaryota</taxon>
        <taxon>Discoba</taxon>
        <taxon>Euglenozoa</taxon>
        <taxon>Kinetoplastea</taxon>
        <taxon>Metakinetoplastina</taxon>
        <taxon>Trypanosomatida</taxon>
        <taxon>Trypanosomatidae</taxon>
        <taxon>Novymonas</taxon>
    </lineage>
</organism>
<reference evidence="2 3" key="1">
    <citation type="journal article" date="2021" name="MBio">
        <title>A New Model Trypanosomatid, Novymonas esmeraldas: Genomic Perception of Its 'Candidatus Pandoraea novymonadis' Endosymbiont.</title>
        <authorList>
            <person name="Zakharova A."/>
            <person name="Saura A."/>
            <person name="Butenko A."/>
            <person name="Podesvova L."/>
            <person name="Warmusova S."/>
            <person name="Kostygov A.Y."/>
            <person name="Nenarokova A."/>
            <person name="Lukes J."/>
            <person name="Opperdoes F.R."/>
            <person name="Yurchenko V."/>
        </authorList>
    </citation>
    <scope>NUCLEOTIDE SEQUENCE [LARGE SCALE GENOMIC DNA]</scope>
    <source>
        <strain evidence="2 3">E262AT.01</strain>
    </source>
</reference>
<evidence type="ECO:0000313" key="3">
    <source>
        <dbReference type="Proteomes" id="UP001430356"/>
    </source>
</evidence>
<proteinExistence type="predicted"/>
<feature type="region of interest" description="Disordered" evidence="1">
    <location>
        <begin position="16"/>
        <end position="38"/>
    </location>
</feature>
<name>A0AAW0F4I6_9TRYP</name>
<evidence type="ECO:0008006" key="4">
    <source>
        <dbReference type="Google" id="ProtNLM"/>
    </source>
</evidence>
<dbReference type="EMBL" id="JAECZO010000003">
    <property type="protein sequence ID" value="KAK7200112.1"/>
    <property type="molecule type" value="Genomic_DNA"/>
</dbReference>
<gene>
    <name evidence="2" type="ORF">NESM_000061200</name>
</gene>
<dbReference type="AlphaFoldDB" id="A0AAW0F4I6"/>
<evidence type="ECO:0000313" key="2">
    <source>
        <dbReference type="EMBL" id="KAK7200112.1"/>
    </source>
</evidence>
<accession>A0AAW0F4I6</accession>
<sequence length="259" mass="27181">MWAAWTSSASAASAAASPSPATAASVPPPSSLAPSSASASSHTATFEFRQWRPLATLARRIARHVSRWPPQLRVAASAAAVLACCVAGSLGVRRLVCRGSGGAVRRGSSAFLPPRSAAGGPTCGDDTAVSRDGDDISFTDPAESAFVGYLHRIKRQKEAPLLNTLDQLEDAAAALTALRRPRGDGAADEVVDEGAVAEAQARVYRLAAAADELLTQWICCLDGIPVRHSEALKQRRKALVHEAAALTRRILPHLPPRTQ</sequence>